<dbReference type="SMART" id="SM00382">
    <property type="entry name" value="AAA"/>
    <property type="match status" value="1"/>
</dbReference>
<dbReference type="RefSeq" id="WP_326566146.1">
    <property type="nucleotide sequence ID" value="NZ_CP142149.1"/>
</dbReference>
<dbReference type="EMBL" id="CP142149">
    <property type="protein sequence ID" value="WSE27136.1"/>
    <property type="molecule type" value="Genomic_DNA"/>
</dbReference>
<dbReference type="CDD" id="cd03224">
    <property type="entry name" value="ABC_TM1139_LivF_branched"/>
    <property type="match status" value="1"/>
</dbReference>
<evidence type="ECO:0000256" key="3">
    <source>
        <dbReference type="ARBA" id="ARBA00022741"/>
    </source>
</evidence>
<evidence type="ECO:0000313" key="7">
    <source>
        <dbReference type="EMBL" id="WSE27136.1"/>
    </source>
</evidence>
<dbReference type="GO" id="GO:0005524">
    <property type="term" value="F:ATP binding"/>
    <property type="evidence" value="ECO:0007669"/>
    <property type="project" value="UniProtKB-KW"/>
</dbReference>
<keyword evidence="5" id="KW-0029">Amino-acid transport</keyword>
<keyword evidence="3" id="KW-0547">Nucleotide-binding</keyword>
<comment type="similarity">
    <text evidence="1">Belongs to the ABC transporter superfamily.</text>
</comment>
<name>A0ABZ1HYD4_9PSEU</name>
<evidence type="ECO:0000256" key="5">
    <source>
        <dbReference type="ARBA" id="ARBA00022970"/>
    </source>
</evidence>
<dbReference type="Gene3D" id="3.40.50.300">
    <property type="entry name" value="P-loop containing nucleotide triphosphate hydrolases"/>
    <property type="match status" value="1"/>
</dbReference>
<dbReference type="PANTHER" id="PTHR43820">
    <property type="entry name" value="HIGH-AFFINITY BRANCHED-CHAIN AMINO ACID TRANSPORT ATP-BINDING PROTEIN LIVF"/>
    <property type="match status" value="1"/>
</dbReference>
<keyword evidence="8" id="KW-1185">Reference proteome</keyword>
<sequence length="234" mass="25013">MTFSVHGIHAGYGRIPVVHDLGFEVAAGGYLGIVGANGAGKSTLLKALAGVVTPHAGTIRLGDEDFTGVPAWDRARRGLAFVPESRELFGELTVEEHLHAGCLRVRGRAKRAERIEFAYELFPVLRDLRRRAAGRLSGGQQQSLAVARAVVSQPRVLLLDEPSLGLSPIAVSGLVESLTRLARTADLAVVIAEQSLTVVRELCDDVLVLNLGREVERGPAAAVLTRTVIENAFL</sequence>
<evidence type="ECO:0000256" key="1">
    <source>
        <dbReference type="ARBA" id="ARBA00005417"/>
    </source>
</evidence>
<dbReference type="InterPro" id="IPR027417">
    <property type="entry name" value="P-loop_NTPase"/>
</dbReference>
<keyword evidence="4 7" id="KW-0067">ATP-binding</keyword>
<evidence type="ECO:0000256" key="4">
    <source>
        <dbReference type="ARBA" id="ARBA00022840"/>
    </source>
</evidence>
<dbReference type="InterPro" id="IPR003593">
    <property type="entry name" value="AAA+_ATPase"/>
</dbReference>
<keyword evidence="2" id="KW-0813">Transport</keyword>
<dbReference type="InterPro" id="IPR052156">
    <property type="entry name" value="BCAA_Transport_ATP-bd_LivF"/>
</dbReference>
<evidence type="ECO:0000256" key="2">
    <source>
        <dbReference type="ARBA" id="ARBA00022448"/>
    </source>
</evidence>
<dbReference type="InterPro" id="IPR003439">
    <property type="entry name" value="ABC_transporter-like_ATP-bd"/>
</dbReference>
<feature type="domain" description="ABC transporter" evidence="6">
    <location>
        <begin position="3"/>
        <end position="234"/>
    </location>
</feature>
<dbReference type="PROSITE" id="PS50893">
    <property type="entry name" value="ABC_TRANSPORTER_2"/>
    <property type="match status" value="1"/>
</dbReference>
<dbReference type="PANTHER" id="PTHR43820:SF4">
    <property type="entry name" value="HIGH-AFFINITY BRANCHED-CHAIN AMINO ACID TRANSPORT ATP-BINDING PROTEIN LIVF"/>
    <property type="match status" value="1"/>
</dbReference>
<reference evidence="7 8" key="1">
    <citation type="journal article" date="2015" name="Int. J. Syst. Evol. Microbiol.">
        <title>Amycolatopsis rhabdoformis sp. nov., an actinomycete isolated from a tropical forest soil.</title>
        <authorList>
            <person name="Souza W.R."/>
            <person name="Silva R.E."/>
            <person name="Goodfellow M."/>
            <person name="Busarakam K."/>
            <person name="Figueiro F.S."/>
            <person name="Ferreira D."/>
            <person name="Rodrigues-Filho E."/>
            <person name="Moraes L.A.B."/>
            <person name="Zucchi T.D."/>
        </authorList>
    </citation>
    <scope>NUCLEOTIDE SEQUENCE [LARGE SCALE GENOMIC DNA]</scope>
    <source>
        <strain evidence="7 8">NCIMB 14900</strain>
    </source>
</reference>
<protein>
    <submittedName>
        <fullName evidence="7">ABC transporter ATP-binding protein</fullName>
    </submittedName>
</protein>
<gene>
    <name evidence="7" type="ORF">VSH64_30255</name>
</gene>
<proteinExistence type="inferred from homology"/>
<dbReference type="Pfam" id="PF00005">
    <property type="entry name" value="ABC_tran"/>
    <property type="match status" value="1"/>
</dbReference>
<organism evidence="7 8">
    <name type="scientific">Amycolatopsis rhabdoformis</name>
    <dbReference type="NCBI Taxonomy" id="1448059"/>
    <lineage>
        <taxon>Bacteria</taxon>
        <taxon>Bacillati</taxon>
        <taxon>Actinomycetota</taxon>
        <taxon>Actinomycetes</taxon>
        <taxon>Pseudonocardiales</taxon>
        <taxon>Pseudonocardiaceae</taxon>
        <taxon>Amycolatopsis</taxon>
    </lineage>
</organism>
<dbReference type="SUPFAM" id="SSF52540">
    <property type="entry name" value="P-loop containing nucleoside triphosphate hydrolases"/>
    <property type="match status" value="1"/>
</dbReference>
<evidence type="ECO:0000313" key="8">
    <source>
        <dbReference type="Proteomes" id="UP001330812"/>
    </source>
</evidence>
<dbReference type="Proteomes" id="UP001330812">
    <property type="component" value="Chromosome"/>
</dbReference>
<accession>A0ABZ1HYD4</accession>
<evidence type="ECO:0000259" key="6">
    <source>
        <dbReference type="PROSITE" id="PS50893"/>
    </source>
</evidence>